<dbReference type="PATRIC" id="fig|1265861.3.peg.375"/>
<dbReference type="SUPFAM" id="SSF52507">
    <property type="entry name" value="Homo-oligomeric flavin-containing Cys decarboxylases, HFCD"/>
    <property type="match status" value="1"/>
</dbReference>
<keyword evidence="3" id="KW-0460">Magnesium</keyword>
<evidence type="ECO:0000256" key="1">
    <source>
        <dbReference type="ARBA" id="ARBA00022793"/>
    </source>
</evidence>
<comment type="catalytic activity">
    <reaction evidence="3 4">
        <text>N-[(R)-4-phosphopantothenoyl]-L-cysteine + H(+) = (R)-4'-phosphopantetheine + CO2</text>
        <dbReference type="Rhea" id="RHEA:16793"/>
        <dbReference type="ChEBI" id="CHEBI:15378"/>
        <dbReference type="ChEBI" id="CHEBI:16526"/>
        <dbReference type="ChEBI" id="CHEBI:59458"/>
        <dbReference type="ChEBI" id="CHEBI:61723"/>
        <dbReference type="EC" id="4.1.1.36"/>
    </reaction>
</comment>
<name>W7CY22_9LIST</name>
<dbReference type="InterPro" id="IPR003382">
    <property type="entry name" value="Flavoprotein"/>
</dbReference>
<comment type="cofactor">
    <cofactor evidence="3">
        <name>FMN</name>
        <dbReference type="ChEBI" id="CHEBI:58210"/>
    </cofactor>
    <text evidence="3">Binds 1 FMN per subunit.</text>
</comment>
<protein>
    <recommendedName>
        <fullName evidence="3">Coenzyme A biosynthesis bifunctional protein CoaBC</fullName>
    </recommendedName>
    <alternativeName>
        <fullName evidence="3">DNA/pantothenate metabolism flavoprotein</fullName>
    </alternativeName>
    <alternativeName>
        <fullName evidence="3">Phosphopantothenoylcysteine synthetase/decarboxylase</fullName>
        <shortName evidence="3">PPCS-PPCDC</shortName>
    </alternativeName>
    <domain>
        <recommendedName>
            <fullName evidence="3">Phosphopantothenoylcysteine decarboxylase</fullName>
            <shortName evidence="3">PPC decarboxylase</shortName>
            <shortName evidence="3">PPC-DC</shortName>
            <ecNumber evidence="3">4.1.1.36</ecNumber>
        </recommendedName>
        <alternativeName>
            <fullName evidence="3">CoaC</fullName>
        </alternativeName>
    </domain>
    <domain>
        <recommendedName>
            <fullName evidence="3">Phosphopantothenate--cysteine ligase</fullName>
            <ecNumber evidence="3">6.3.2.5</ecNumber>
        </recommendedName>
        <alternativeName>
            <fullName evidence="3">CoaB</fullName>
        </alternativeName>
        <alternativeName>
            <fullName evidence="3">Phosphopantothenoylcysteine synthetase</fullName>
            <shortName evidence="3">PPC synthetase</shortName>
            <shortName evidence="3">PPC-S</shortName>
        </alternativeName>
    </domain>
</protein>
<comment type="similarity">
    <text evidence="3 4">In the N-terminal section; belongs to the HFCD (homo-oligomeric flavin containing Cys decarboxylase) superfamily.</text>
</comment>
<dbReference type="Pfam" id="PF02441">
    <property type="entry name" value="Flavoprotein"/>
    <property type="match status" value="1"/>
</dbReference>
<evidence type="ECO:0000259" key="5">
    <source>
        <dbReference type="Pfam" id="PF02441"/>
    </source>
</evidence>
<evidence type="ECO:0000313" key="8">
    <source>
        <dbReference type="Proteomes" id="UP000019243"/>
    </source>
</evidence>
<dbReference type="Pfam" id="PF04127">
    <property type="entry name" value="DFP"/>
    <property type="match status" value="1"/>
</dbReference>
<dbReference type="GO" id="GO:0010181">
    <property type="term" value="F:FMN binding"/>
    <property type="evidence" value="ECO:0007669"/>
    <property type="project" value="UniProtKB-UniRule"/>
</dbReference>
<reference evidence="7 8" key="1">
    <citation type="submission" date="2012-12" db="EMBL/GenBank/DDBJ databases">
        <title>Novel taxa of Listeriaceae from agricultural environments in the United States.</title>
        <authorList>
            <person name="den Bakker H.C."/>
            <person name="Allred A."/>
            <person name="Warchocki S."/>
            <person name="Wright E.M."/>
            <person name="Burrell A."/>
            <person name="Nightingale K.K."/>
            <person name="Kephart D."/>
            <person name="Wiedmann M."/>
        </authorList>
    </citation>
    <scope>NUCLEOTIDE SEQUENCE [LARGE SCALE GENOMIC DNA]</scope>
    <source>
        <strain evidence="7 8">FSL F6-1037</strain>
    </source>
</reference>
<feature type="active site" description="Proton donor" evidence="3">
    <location>
        <position position="121"/>
    </location>
</feature>
<keyword evidence="3" id="KW-0479">Metal-binding</keyword>
<dbReference type="UniPathway" id="UPA00241">
    <property type="reaction ID" value="UER00353"/>
</dbReference>
<feature type="binding site" evidence="3">
    <location>
        <position position="306"/>
    </location>
    <ligand>
        <name>CTP</name>
        <dbReference type="ChEBI" id="CHEBI:37563"/>
    </ligand>
</feature>
<evidence type="ECO:0000256" key="3">
    <source>
        <dbReference type="HAMAP-Rule" id="MF_02225"/>
    </source>
</evidence>
<dbReference type="Gene3D" id="3.40.50.1950">
    <property type="entry name" value="Flavin prenyltransferase-like"/>
    <property type="match status" value="1"/>
</dbReference>
<keyword evidence="1 3" id="KW-0210">Decarboxylase</keyword>
<keyword evidence="3 4" id="KW-0436">Ligase</keyword>
<dbReference type="EC" id="4.1.1.36" evidence="3"/>
<dbReference type="GO" id="GO:0046872">
    <property type="term" value="F:metal ion binding"/>
    <property type="evidence" value="ECO:0007669"/>
    <property type="project" value="UniProtKB-KW"/>
</dbReference>
<comment type="cofactor">
    <cofactor evidence="3">
        <name>Mg(2+)</name>
        <dbReference type="ChEBI" id="CHEBI:18420"/>
    </cofactor>
</comment>
<dbReference type="GO" id="GO:0071513">
    <property type="term" value="C:phosphopantothenoylcysteine decarboxylase complex"/>
    <property type="evidence" value="ECO:0007669"/>
    <property type="project" value="TreeGrafter"/>
</dbReference>
<dbReference type="STRING" id="1265861.BCAMP_01935"/>
<dbReference type="AlphaFoldDB" id="W7CY22"/>
<comment type="function">
    <text evidence="4">Catalyzes two steps in the biosynthesis of coenzyme A. In the first step cysteine is conjugated to 4'-phosphopantothenate to form 4-phosphopantothenoylcysteine, in the latter compound is decarboxylated to form 4'-phosphopantotheine.</text>
</comment>
<evidence type="ECO:0000313" key="7">
    <source>
        <dbReference type="EMBL" id="EUJ41832.1"/>
    </source>
</evidence>
<dbReference type="SUPFAM" id="SSF102645">
    <property type="entry name" value="CoaB-like"/>
    <property type="match status" value="1"/>
</dbReference>
<dbReference type="InterPro" id="IPR036551">
    <property type="entry name" value="Flavin_trans-like"/>
</dbReference>
<evidence type="ECO:0000256" key="2">
    <source>
        <dbReference type="ARBA" id="ARBA00023239"/>
    </source>
</evidence>
<sequence>MMTENATQFVTPLTFQVMSHHTVYTDTFIEPKPEKIAHIELADWADLVVIAPATANTISKLAAGIADNMLTSVYLATAAPVWVAPAMNVHMYQHPAVKRQIAQLSDDGVRFIEPSEGLLACGYVGKGRLEEPEQIVANINRFFARKQQLAGKRVLITAGPTVEAIDPVRFLTNRSSGKMGFALANEALALGADVTLVTSVKQPAVDARVTVVPIESAAEMLSAVTARSAAMDIIIKAAAVADYTPVSYSAQKIKKAAGDDSAFTFKRTVDILKTLGENKPAKQVLVGFAAESQRVEENARKKLVTKKLDMVIANDISRGDAGFGVDTNEVLLITPTTKRQLPLLSKTETAHFIWQGIIELTAIEVNECQVLQK</sequence>
<evidence type="ECO:0000259" key="6">
    <source>
        <dbReference type="Pfam" id="PF04127"/>
    </source>
</evidence>
<comment type="caution">
    <text evidence="3">Lacks conserved residue(s) required for the propagation of feature annotation.</text>
</comment>
<keyword evidence="8" id="KW-1185">Reference proteome</keyword>
<feature type="region of interest" description="Phosphopantothenate--cysteine ligase" evidence="3">
    <location>
        <begin position="154"/>
        <end position="373"/>
    </location>
</feature>
<feature type="domain" description="DNA/pantothenate metabolism flavoprotein C-terminal" evidence="6">
    <location>
        <begin position="149"/>
        <end position="359"/>
    </location>
</feature>
<comment type="function">
    <text evidence="3">Catalyzes two sequential steps in the biosynthesis of coenzyme A. In the first step cysteine is conjugated to 4'-phosphopantothenate to form 4-phosphopantothenoylcysteine. In the second step the latter compound is decarboxylated to form 4'-phosphopantotheine.</text>
</comment>
<dbReference type="EMBL" id="AODH01000007">
    <property type="protein sequence ID" value="EUJ41832.1"/>
    <property type="molecule type" value="Genomic_DNA"/>
</dbReference>
<dbReference type="GO" id="GO:0004633">
    <property type="term" value="F:phosphopantothenoylcysteine decarboxylase activity"/>
    <property type="evidence" value="ECO:0007669"/>
    <property type="project" value="UniProtKB-UniRule"/>
</dbReference>
<dbReference type="GO" id="GO:0015941">
    <property type="term" value="P:pantothenate catabolic process"/>
    <property type="evidence" value="ECO:0007669"/>
    <property type="project" value="InterPro"/>
</dbReference>
<evidence type="ECO:0000256" key="4">
    <source>
        <dbReference type="RuleBase" id="RU364078"/>
    </source>
</evidence>
<feature type="region of interest" description="Phosphopantothenoylcysteine decarboxylase" evidence="3">
    <location>
        <begin position="1"/>
        <end position="153"/>
    </location>
</feature>
<keyword evidence="2 3" id="KW-0456">Lyase</keyword>
<feature type="binding site" evidence="3">
    <location>
        <position position="302"/>
    </location>
    <ligand>
        <name>CTP</name>
        <dbReference type="ChEBI" id="CHEBI:37563"/>
    </ligand>
</feature>
<dbReference type="GO" id="GO:0015937">
    <property type="term" value="P:coenzyme A biosynthetic process"/>
    <property type="evidence" value="ECO:0007669"/>
    <property type="project" value="UniProtKB-UniRule"/>
</dbReference>
<dbReference type="EC" id="6.3.2.5" evidence="3"/>
<keyword evidence="3 4" id="KW-0285">Flavoprotein</keyword>
<proteinExistence type="inferred from homology"/>
<gene>
    <name evidence="3" type="primary">coaBC</name>
    <name evidence="7" type="ORF">BCAMP_01935</name>
</gene>
<dbReference type="Gene3D" id="3.40.50.10300">
    <property type="entry name" value="CoaB-like"/>
    <property type="match status" value="1"/>
</dbReference>
<dbReference type="GO" id="GO:0004632">
    <property type="term" value="F:phosphopantothenate--cysteine ligase activity"/>
    <property type="evidence" value="ECO:0007669"/>
    <property type="project" value="UniProtKB-UniRule"/>
</dbReference>
<comment type="pathway">
    <text evidence="3 4">Cofactor biosynthesis; coenzyme A biosynthesis; CoA from (R)-pantothenate: step 2/5.</text>
</comment>
<dbReference type="InterPro" id="IPR005252">
    <property type="entry name" value="CoaBC"/>
</dbReference>
<dbReference type="HAMAP" id="MF_02225">
    <property type="entry name" value="CoaBC"/>
    <property type="match status" value="1"/>
</dbReference>
<dbReference type="InterPro" id="IPR035929">
    <property type="entry name" value="CoaB-like_sf"/>
</dbReference>
<dbReference type="PANTHER" id="PTHR14359">
    <property type="entry name" value="HOMO-OLIGOMERIC FLAVIN CONTAINING CYS DECARBOXYLASE FAMILY"/>
    <property type="match status" value="1"/>
</dbReference>
<feature type="binding site" evidence="3">
    <location>
        <position position="288"/>
    </location>
    <ligand>
        <name>CTP</name>
        <dbReference type="ChEBI" id="CHEBI:37563"/>
    </ligand>
</feature>
<comment type="similarity">
    <text evidence="3 4">In the C-terminal section; belongs to the PPC synthetase family.</text>
</comment>
<feature type="binding site" evidence="3">
    <location>
        <position position="252"/>
    </location>
    <ligand>
        <name>CTP</name>
        <dbReference type="ChEBI" id="CHEBI:37563"/>
    </ligand>
</feature>
<comment type="caution">
    <text evidence="7">The sequence shown here is derived from an EMBL/GenBank/DDBJ whole genome shotgun (WGS) entry which is preliminary data.</text>
</comment>
<organism evidence="7 8">
    <name type="scientific">Brochothrix campestris FSL F6-1037</name>
    <dbReference type="NCBI Taxonomy" id="1265861"/>
    <lineage>
        <taxon>Bacteria</taxon>
        <taxon>Bacillati</taxon>
        <taxon>Bacillota</taxon>
        <taxon>Bacilli</taxon>
        <taxon>Bacillales</taxon>
        <taxon>Listeriaceae</taxon>
        <taxon>Brochothrix</taxon>
    </lineage>
</organism>
<dbReference type="NCBIfam" id="TIGR00521">
    <property type="entry name" value="coaBC_dfp"/>
    <property type="match status" value="1"/>
</dbReference>
<feature type="domain" description="Flavoprotein" evidence="5">
    <location>
        <begin position="1"/>
        <end position="140"/>
    </location>
</feature>
<keyword evidence="3" id="KW-0511">Multifunctional enzyme</keyword>
<keyword evidence="3 4" id="KW-0288">FMN</keyword>
<feature type="binding site" evidence="3">
    <location>
        <position position="242"/>
    </location>
    <ligand>
        <name>CTP</name>
        <dbReference type="ChEBI" id="CHEBI:37563"/>
    </ligand>
</feature>
<comment type="pathway">
    <text evidence="3 4">Cofactor biosynthesis; coenzyme A biosynthesis; CoA from (R)-pantothenate: step 3/5.</text>
</comment>
<dbReference type="Proteomes" id="UP000019243">
    <property type="component" value="Unassembled WGS sequence"/>
</dbReference>
<comment type="catalytic activity">
    <reaction evidence="3 4">
        <text>(R)-4'-phosphopantothenate + L-cysteine + CTP = N-[(R)-4-phosphopantothenoyl]-L-cysteine + CMP + diphosphate + H(+)</text>
        <dbReference type="Rhea" id="RHEA:19397"/>
        <dbReference type="ChEBI" id="CHEBI:10986"/>
        <dbReference type="ChEBI" id="CHEBI:15378"/>
        <dbReference type="ChEBI" id="CHEBI:33019"/>
        <dbReference type="ChEBI" id="CHEBI:35235"/>
        <dbReference type="ChEBI" id="CHEBI:37563"/>
        <dbReference type="ChEBI" id="CHEBI:59458"/>
        <dbReference type="ChEBI" id="CHEBI:60377"/>
        <dbReference type="EC" id="6.3.2.5"/>
    </reaction>
</comment>
<dbReference type="InterPro" id="IPR007085">
    <property type="entry name" value="DNA/pantothenate-metab_flavo_C"/>
</dbReference>
<accession>W7CY22</accession>
<dbReference type="PANTHER" id="PTHR14359:SF6">
    <property type="entry name" value="PHOSPHOPANTOTHENOYLCYSTEINE DECARBOXYLASE"/>
    <property type="match status" value="1"/>
</dbReference>